<dbReference type="EMBL" id="NIOF01000002">
    <property type="protein sequence ID" value="OWQ92264.1"/>
    <property type="molecule type" value="Genomic_DNA"/>
</dbReference>
<dbReference type="Pfam" id="PF12245">
    <property type="entry name" value="Big_3_2"/>
    <property type="match status" value="1"/>
</dbReference>
<dbReference type="InterPro" id="IPR022038">
    <property type="entry name" value="Ig-like_bact"/>
</dbReference>
<evidence type="ECO:0008006" key="6">
    <source>
        <dbReference type="Google" id="ProtNLM"/>
    </source>
</evidence>
<proteinExistence type="predicted"/>
<feature type="region of interest" description="Disordered" evidence="1">
    <location>
        <begin position="121"/>
        <end position="144"/>
    </location>
</feature>
<comment type="caution">
    <text evidence="4">The sequence shown here is derived from an EMBL/GenBank/DDBJ whole genome shotgun (WGS) entry which is preliminary data.</text>
</comment>
<dbReference type="PANTHER" id="PTHR34677">
    <property type="match status" value="1"/>
</dbReference>
<feature type="domain" description="Ig-like" evidence="2">
    <location>
        <begin position="373"/>
        <end position="405"/>
    </location>
</feature>
<dbReference type="InterPro" id="IPR013783">
    <property type="entry name" value="Ig-like_fold"/>
</dbReference>
<dbReference type="Pfam" id="PF19077">
    <property type="entry name" value="Big_13"/>
    <property type="match status" value="1"/>
</dbReference>
<dbReference type="AlphaFoldDB" id="A0A246JI06"/>
<feature type="compositionally biased region" description="Basic and acidic residues" evidence="1">
    <location>
        <begin position="26"/>
        <end position="41"/>
    </location>
</feature>
<protein>
    <recommendedName>
        <fullName evidence="6">Bacterial Ig-like domain-containing protein</fullName>
    </recommendedName>
</protein>
<reference evidence="4 5" key="1">
    <citation type="journal article" date="2008" name="Int. J. Syst. Evol. Microbiol.">
        <title>Description of Roseateles aquatilis sp. nov. and Roseateles terrae sp. nov., in the class Betaproteobacteria, and emended description of the genus Roseateles.</title>
        <authorList>
            <person name="Gomila M."/>
            <person name="Bowien B."/>
            <person name="Falsen E."/>
            <person name="Moore E.R."/>
            <person name="Lalucat J."/>
        </authorList>
    </citation>
    <scope>NUCLEOTIDE SEQUENCE [LARGE SCALE GENOMIC DNA]</scope>
    <source>
        <strain evidence="4 5">CCUG 48205</strain>
    </source>
</reference>
<sequence length="1017" mass="105723">MARTLNIANIPWTAAHGAFSAATPRAPDRLDGVRRARRAESGDDAIGPEVVASPDAVSPDAESGDDGTESLAVVGGTASDSADQDPDHHRAAVAWWSAEGAALALLSTGGAIAALTVPDRASSPNAGTAKPPQSLSPQPILPPSDIVVHDPRRDDHPRAMGLALAGAEVRVTWPDGTQSVAIADADGHWSSDAAGPQKSGVVIAVAHRDGLTSAAAHCRYDDVTPPRPGTLRLDGYEDTGASAIDRLGNARDFNLVIDGHDTSAAVVYQLSADGGVTWTDTPAAPVGLPDGRYRFRAAVTDAAGNVATTDEVGLVLDTQGPEPGVLHADRGADPSTGQQRVTLAVSGQEAGASIRFEVSRDDGMTWLPTGADLPSLQDGDYRFRAVVTDAAGNVSRTSSKSVLVDTVRPVAGTLRLDGFDDTGDSALDFLSRDDHFELRVDVEPGARVVYEHSVDGGATWAVVDPAVRGLPELMHHFRAVVTDGAGNVSVTPTVLVTIDATAPEIGHLDLGQYTGQGNAQVGYRGADHTFTLGVDRHAGGALSYQVSTDGGAHWAPCGTVMDGLMDGDYQFRARVVDPAGNGAISNVVTVGVDTREPIAGSLILTGLDDTGDDAVDRISPDELFQLTLVGSSAAALSTTFQVSRNGGRTWKDTVADQDLRSDGTRLFRAQVIDADGGIHYTRAIALTTDSDPPVAGQLTLQGFEDTGISAADGITRDGDFQLLYSGGSGHSRFDFEFSVNEGWSWRPCGDHLSGLPDGNYLFRVTAYDTTGNGGRSNWVKVVVDTQAPSAGRLVLSEFDDTGAAADLVSQDNSFMLTVADQEASAALRFERSVDGGVTWQVTEAAQSGLADGGYLYRAVALDTAGNEATTGTLAVRVDTAPPAAGALRAEETTTQDGHRTIELLLQGAEVGASVHHEVSVDGGQHWQASTARTTDVPPGDYLFRAVVVDQAGNAAMTAALPVTVAALGLAAAPRDAWIPRVPADGSDSTLAAWLRSPDPALTEGTFWMPPSSPFGMG</sequence>
<evidence type="ECO:0000313" key="5">
    <source>
        <dbReference type="Proteomes" id="UP000197468"/>
    </source>
</evidence>
<gene>
    <name evidence="4" type="ORF">CDN99_07980</name>
</gene>
<dbReference type="PANTHER" id="PTHR34677:SF3">
    <property type="entry name" value="BACTERIAL IG-LIKE DOMAIN-CONTAINING PROTEIN"/>
    <property type="match status" value="1"/>
</dbReference>
<dbReference type="InterPro" id="IPR044016">
    <property type="entry name" value="Big_13"/>
</dbReference>
<dbReference type="Gene3D" id="2.60.40.10">
    <property type="entry name" value="Immunoglobulins"/>
    <property type="match status" value="7"/>
</dbReference>
<accession>A0A246JI06</accession>
<dbReference type="InterPro" id="IPR036278">
    <property type="entry name" value="Sialidase_sf"/>
</dbReference>
<organism evidence="4 5">
    <name type="scientific">Roseateles aquatilis</name>
    <dbReference type="NCBI Taxonomy" id="431061"/>
    <lineage>
        <taxon>Bacteria</taxon>
        <taxon>Pseudomonadati</taxon>
        <taxon>Pseudomonadota</taxon>
        <taxon>Betaproteobacteria</taxon>
        <taxon>Burkholderiales</taxon>
        <taxon>Sphaerotilaceae</taxon>
        <taxon>Roseateles</taxon>
    </lineage>
</organism>
<feature type="region of interest" description="Disordered" evidence="1">
    <location>
        <begin position="18"/>
        <end position="86"/>
    </location>
</feature>
<evidence type="ECO:0000259" key="3">
    <source>
        <dbReference type="Pfam" id="PF19077"/>
    </source>
</evidence>
<evidence type="ECO:0000259" key="2">
    <source>
        <dbReference type="Pfam" id="PF12245"/>
    </source>
</evidence>
<dbReference type="SUPFAM" id="SSF50939">
    <property type="entry name" value="Sialidases"/>
    <property type="match status" value="1"/>
</dbReference>
<evidence type="ECO:0000313" key="4">
    <source>
        <dbReference type="EMBL" id="OWQ92264.1"/>
    </source>
</evidence>
<dbReference type="SUPFAM" id="SSF110296">
    <property type="entry name" value="Oligoxyloglucan reducing end-specific cellobiohydrolase"/>
    <property type="match status" value="2"/>
</dbReference>
<keyword evidence="5" id="KW-1185">Reference proteome</keyword>
<evidence type="ECO:0000256" key="1">
    <source>
        <dbReference type="SAM" id="MobiDB-lite"/>
    </source>
</evidence>
<feature type="domain" description="Bacterial Ig-like" evidence="3">
    <location>
        <begin position="230"/>
        <end position="318"/>
    </location>
</feature>
<dbReference type="Proteomes" id="UP000197468">
    <property type="component" value="Unassembled WGS sequence"/>
</dbReference>
<name>A0A246JI06_9BURK</name>